<evidence type="ECO:0000256" key="1">
    <source>
        <dbReference type="ARBA" id="ARBA00008791"/>
    </source>
</evidence>
<keyword evidence="6" id="KW-1185">Reference proteome</keyword>
<keyword evidence="3" id="KW-0067">ATP-binding</keyword>
<dbReference type="InterPro" id="IPR006016">
    <property type="entry name" value="UspA"/>
</dbReference>
<dbReference type="EMBL" id="AP021875">
    <property type="protein sequence ID" value="BBO75587.1"/>
    <property type="molecule type" value="Genomic_DNA"/>
</dbReference>
<reference evidence="5 6" key="1">
    <citation type="submission" date="2019-11" db="EMBL/GenBank/DDBJ databases">
        <title>Comparative genomics of hydrocarbon-degrading Desulfosarcina strains.</title>
        <authorList>
            <person name="Watanabe M."/>
            <person name="Kojima H."/>
            <person name="Fukui M."/>
        </authorList>
    </citation>
    <scope>NUCLEOTIDE SEQUENCE [LARGE SCALE GENOMIC DNA]</scope>
    <source>
        <strain evidence="5 6">PP31</strain>
    </source>
</reference>
<comment type="similarity">
    <text evidence="1">Belongs to the universal stress protein A family.</text>
</comment>
<protein>
    <recommendedName>
        <fullName evidence="4">UspA domain-containing protein</fullName>
    </recommendedName>
</protein>
<evidence type="ECO:0000259" key="4">
    <source>
        <dbReference type="Pfam" id="PF00582"/>
    </source>
</evidence>
<dbReference type="SUPFAM" id="SSF52402">
    <property type="entry name" value="Adenine nucleotide alpha hydrolases-like"/>
    <property type="match status" value="1"/>
</dbReference>
<feature type="domain" description="UspA" evidence="4">
    <location>
        <begin position="19"/>
        <end position="169"/>
    </location>
</feature>
<dbReference type="InterPro" id="IPR006015">
    <property type="entry name" value="Universal_stress_UspA"/>
</dbReference>
<accession>A0A5K7ZHM7</accession>
<gene>
    <name evidence="5" type="ORF">DSCW_30040</name>
</gene>
<name>A0A5K7ZHM7_9BACT</name>
<dbReference type="OrthoDB" id="5431433at2"/>
<dbReference type="Proteomes" id="UP000427769">
    <property type="component" value="Chromosome"/>
</dbReference>
<dbReference type="CDD" id="cd00293">
    <property type="entry name" value="USP-like"/>
    <property type="match status" value="1"/>
</dbReference>
<dbReference type="Pfam" id="PF00582">
    <property type="entry name" value="Usp"/>
    <property type="match status" value="1"/>
</dbReference>
<evidence type="ECO:0000256" key="3">
    <source>
        <dbReference type="ARBA" id="ARBA00022840"/>
    </source>
</evidence>
<proteinExistence type="inferred from homology"/>
<organism evidence="5 6">
    <name type="scientific">Desulfosarcina widdelii</name>
    <dbReference type="NCBI Taxonomy" id="947919"/>
    <lineage>
        <taxon>Bacteria</taxon>
        <taxon>Pseudomonadati</taxon>
        <taxon>Thermodesulfobacteriota</taxon>
        <taxon>Desulfobacteria</taxon>
        <taxon>Desulfobacterales</taxon>
        <taxon>Desulfosarcinaceae</taxon>
        <taxon>Desulfosarcina</taxon>
    </lineage>
</organism>
<dbReference type="KEGG" id="dwd:DSCW_30040"/>
<dbReference type="GO" id="GO:0005524">
    <property type="term" value="F:ATP binding"/>
    <property type="evidence" value="ECO:0007669"/>
    <property type="project" value="UniProtKB-KW"/>
</dbReference>
<dbReference type="InterPro" id="IPR014729">
    <property type="entry name" value="Rossmann-like_a/b/a_fold"/>
</dbReference>
<evidence type="ECO:0000256" key="2">
    <source>
        <dbReference type="ARBA" id="ARBA00022741"/>
    </source>
</evidence>
<dbReference type="Gene3D" id="3.40.50.620">
    <property type="entry name" value="HUPs"/>
    <property type="match status" value="1"/>
</dbReference>
<evidence type="ECO:0000313" key="6">
    <source>
        <dbReference type="Proteomes" id="UP000427769"/>
    </source>
</evidence>
<sequence>MSKKQVVIETAEEKMKTNSKIMVACDLSAHSKEAIRCGAALAMDLNTELLIVNVINQRDVTAMEHAIEKIKAEISNFPVTIGEYLEGLKKQRKDDIDKLLAELDCPKPPHAIRIAVGVPFKRLIDVAKDEGPRFVVIGTKGRSNLADVILGATAEKMFRHCPFPLVSVRLQE</sequence>
<keyword evidence="2" id="KW-0547">Nucleotide-binding</keyword>
<evidence type="ECO:0000313" key="5">
    <source>
        <dbReference type="EMBL" id="BBO75587.1"/>
    </source>
</evidence>
<dbReference type="PRINTS" id="PR01438">
    <property type="entry name" value="UNVRSLSTRESS"/>
</dbReference>
<dbReference type="AlphaFoldDB" id="A0A5K7ZHM7"/>
<dbReference type="PANTHER" id="PTHR46268:SF27">
    <property type="entry name" value="UNIVERSAL STRESS PROTEIN RV2623"/>
    <property type="match status" value="1"/>
</dbReference>
<dbReference type="PANTHER" id="PTHR46268">
    <property type="entry name" value="STRESS RESPONSE PROTEIN NHAX"/>
    <property type="match status" value="1"/>
</dbReference>